<feature type="transmembrane region" description="Helical" evidence="1">
    <location>
        <begin position="74"/>
        <end position="95"/>
    </location>
</feature>
<evidence type="ECO:0000313" key="2">
    <source>
        <dbReference type="EMBL" id="CAD7698217.1"/>
    </source>
</evidence>
<name>A0A8S1ITZ0_9CHLO</name>
<keyword evidence="1" id="KW-1133">Transmembrane helix</keyword>
<keyword evidence="3" id="KW-1185">Reference proteome</keyword>
<feature type="transmembrane region" description="Helical" evidence="1">
    <location>
        <begin position="107"/>
        <end position="124"/>
    </location>
</feature>
<dbReference type="PANTHER" id="PTHR32251">
    <property type="entry name" value="3-OXO-5-ALPHA-STEROID 4-DEHYDROGENASE"/>
    <property type="match status" value="1"/>
</dbReference>
<dbReference type="Gene3D" id="1.20.120.1630">
    <property type="match status" value="1"/>
</dbReference>
<feature type="transmembrane region" description="Helical" evidence="1">
    <location>
        <begin position="168"/>
        <end position="188"/>
    </location>
</feature>
<dbReference type="Pfam" id="PF06966">
    <property type="entry name" value="DUF1295"/>
    <property type="match status" value="1"/>
</dbReference>
<dbReference type="PANTHER" id="PTHR32251:SF17">
    <property type="entry name" value="STEROID 5-ALPHA REDUCTASE C-TERMINAL DOMAIN-CONTAINING PROTEIN"/>
    <property type="match status" value="1"/>
</dbReference>
<accession>A0A8S1ITZ0</accession>
<sequence>MLGLSRPPPLWPPRVTKSLALSADLSLLRCLGVRLPHVKPRHGSLDSRVSNRIRPCSAGMGVQFGSLDVREMSLVGTLVLDFAINWLAWGVAAIFQTEKFYDLTGSISYITVGLASLLNSGFYHARQIGATSMVLLWTVRLGGFLFYRALKTGGDSRFDEVKKNPGQYFVYWTLQAVWVWVCSLPVILLNGASRNPGLGWTDVIGIVLYTTGFLTEMIADFQKFAFKSDPSNKGRFVDVGLWQYARFPQYFGEMLTW</sequence>
<feature type="transmembrane region" description="Helical" evidence="1">
    <location>
        <begin position="200"/>
        <end position="219"/>
    </location>
</feature>
<keyword evidence="1" id="KW-0472">Membrane</keyword>
<dbReference type="EMBL" id="CAJHUC010000791">
    <property type="protein sequence ID" value="CAD7698217.1"/>
    <property type="molecule type" value="Genomic_DNA"/>
</dbReference>
<evidence type="ECO:0000256" key="1">
    <source>
        <dbReference type="SAM" id="Phobius"/>
    </source>
</evidence>
<keyword evidence="1" id="KW-0812">Transmembrane</keyword>
<dbReference type="GO" id="GO:0016020">
    <property type="term" value="C:membrane"/>
    <property type="evidence" value="ECO:0007669"/>
    <property type="project" value="TreeGrafter"/>
</dbReference>
<dbReference type="Proteomes" id="UP000708148">
    <property type="component" value="Unassembled WGS sequence"/>
</dbReference>
<dbReference type="InterPro" id="IPR010721">
    <property type="entry name" value="UstE-like"/>
</dbReference>
<reference evidence="2" key="1">
    <citation type="submission" date="2020-12" db="EMBL/GenBank/DDBJ databases">
        <authorList>
            <person name="Iha C."/>
        </authorList>
    </citation>
    <scope>NUCLEOTIDE SEQUENCE</scope>
</reference>
<protein>
    <recommendedName>
        <fullName evidence="4">Steroid 5-alpha reductase C-terminal domain-containing protein</fullName>
    </recommendedName>
</protein>
<comment type="caution">
    <text evidence="2">The sequence shown here is derived from an EMBL/GenBank/DDBJ whole genome shotgun (WGS) entry which is preliminary data.</text>
</comment>
<dbReference type="OrthoDB" id="67965at2759"/>
<evidence type="ECO:0000313" key="3">
    <source>
        <dbReference type="Proteomes" id="UP000708148"/>
    </source>
</evidence>
<proteinExistence type="predicted"/>
<feature type="transmembrane region" description="Helical" evidence="1">
    <location>
        <begin position="130"/>
        <end position="147"/>
    </location>
</feature>
<dbReference type="AlphaFoldDB" id="A0A8S1ITZ0"/>
<evidence type="ECO:0008006" key="4">
    <source>
        <dbReference type="Google" id="ProtNLM"/>
    </source>
</evidence>
<gene>
    <name evidence="2" type="ORF">OSTQU699_LOCUS3578</name>
</gene>
<organism evidence="2 3">
    <name type="scientific">Ostreobium quekettii</name>
    <dbReference type="NCBI Taxonomy" id="121088"/>
    <lineage>
        <taxon>Eukaryota</taxon>
        <taxon>Viridiplantae</taxon>
        <taxon>Chlorophyta</taxon>
        <taxon>core chlorophytes</taxon>
        <taxon>Ulvophyceae</taxon>
        <taxon>TCBD clade</taxon>
        <taxon>Bryopsidales</taxon>
        <taxon>Ostreobineae</taxon>
        <taxon>Ostreobiaceae</taxon>
        <taxon>Ostreobium</taxon>
    </lineage>
</organism>
<dbReference type="PROSITE" id="PS50244">
    <property type="entry name" value="S5A_REDUCTASE"/>
    <property type="match status" value="1"/>
</dbReference>